<protein>
    <recommendedName>
        <fullName evidence="6">Aminotransferase-like plant mobile domain-containing protein</fullName>
    </recommendedName>
</protein>
<evidence type="ECO:0000259" key="2">
    <source>
        <dbReference type="Pfam" id="PF10536"/>
    </source>
</evidence>
<reference evidence="4" key="1">
    <citation type="submission" date="2023-03" db="EMBL/GenBank/DDBJ databases">
        <title>Chromosome-scale reference genome and RAD-based genetic map of yellow starthistle (Centaurea solstitialis) reveal putative structural variation and QTLs associated with invader traits.</title>
        <authorList>
            <person name="Reatini B."/>
            <person name="Cang F.A."/>
            <person name="Jiang Q."/>
            <person name="Mckibben M.T.W."/>
            <person name="Barker M.S."/>
            <person name="Rieseberg L.H."/>
            <person name="Dlugosch K.M."/>
        </authorList>
    </citation>
    <scope>NUCLEOTIDE SEQUENCE</scope>
    <source>
        <strain evidence="4">CAN-66</strain>
        <tissue evidence="4">Leaf</tissue>
    </source>
</reference>
<gene>
    <name evidence="4" type="ORF">OSB04_012793</name>
</gene>
<feature type="domain" description="Aminotransferase-like plant mobile" evidence="2">
    <location>
        <begin position="68"/>
        <end position="117"/>
    </location>
</feature>
<sequence length="843" mass="96573">MENMRIRPGPLNNELLFLETSHRAYNMFYGKGNAEEVLDARRGDLGLCRKIRDNDIPNPVMNYIRRAGFEGMINCGFKPLDHALMTALVERWRPETHMFHLPIGEVTITLQDVQLIWTNRWGGGYRTGAQLKMPFIRTALDTPFSDNPTNEQYFDKCGGLSWGSAVLACLYRNLCKAACKEKIIAGPLMLLQLWAWSRIRVTAPKYECQNPGTPYGVKWNNSLHYDSVPKHAVLGYRTILCAMMDGEQTITTRDEFYDSGEEEDSDDDDDEGTHVKQGTSPSLHDFSQWDTHPDRGVIELSRVDTVPGSSSTRTRSSLKFQARAWLVWNCGKKWNCGNRERKVKWVTAAGVESGKERMGIVEIGCLDSITPLHPDTEADDSDPVFGDEEEDEMDFWSAKASNVIRTGMYFCIKQELIQAIKGWHISQHRELVVLQSTLALWTAVCYTQNPRNNTEYPTSGAPCNWQVRATKKKRQGLWQIRTWVAAHICYETVIAHNNRSLKSSVIAVHILHLIRANIAYVVKQIQADIKNNMHVDISYIKGWRARKKAIDNIYGSWERNFKVLPRYIHALETSNPNTVVVWSHDPNSLSSINTFKYVFWAFRPAIEAFTRCIPVICVDGTHVKGSYKGKLLIAVTKNANNHILPLAYAIVDEETMDSWNWFFKQLRWHNGILNAMSNLDEWKKPIAYHQFCLRHIQSNFMRQFKSYRPKKLCYEMGCTLQKRKYLLALKEIKEIDPAAWEYLKEISTSKWTLLRDSKNCRWGNPTTNIAESFNNVLRGARVFPIKALIDFTFNKAVQHLGSIWKSLATAQVPCPYVCGKNSTSATDMHKGTQLQSLATRPHL</sequence>
<evidence type="ECO:0000259" key="3">
    <source>
        <dbReference type="Pfam" id="PF10551"/>
    </source>
</evidence>
<accession>A0AA38TC11</accession>
<evidence type="ECO:0000313" key="5">
    <source>
        <dbReference type="Proteomes" id="UP001172457"/>
    </source>
</evidence>
<dbReference type="EMBL" id="JARYMX010000003">
    <property type="protein sequence ID" value="KAJ9558179.1"/>
    <property type="molecule type" value="Genomic_DNA"/>
</dbReference>
<dbReference type="Pfam" id="PF10536">
    <property type="entry name" value="PMD"/>
    <property type="match status" value="2"/>
</dbReference>
<evidence type="ECO:0008006" key="6">
    <source>
        <dbReference type="Google" id="ProtNLM"/>
    </source>
</evidence>
<organism evidence="4 5">
    <name type="scientific">Centaurea solstitialis</name>
    <name type="common">yellow star-thistle</name>
    <dbReference type="NCBI Taxonomy" id="347529"/>
    <lineage>
        <taxon>Eukaryota</taxon>
        <taxon>Viridiplantae</taxon>
        <taxon>Streptophyta</taxon>
        <taxon>Embryophyta</taxon>
        <taxon>Tracheophyta</taxon>
        <taxon>Spermatophyta</taxon>
        <taxon>Magnoliopsida</taxon>
        <taxon>eudicotyledons</taxon>
        <taxon>Gunneridae</taxon>
        <taxon>Pentapetalae</taxon>
        <taxon>asterids</taxon>
        <taxon>campanulids</taxon>
        <taxon>Asterales</taxon>
        <taxon>Asteraceae</taxon>
        <taxon>Carduoideae</taxon>
        <taxon>Cardueae</taxon>
        <taxon>Centaureinae</taxon>
        <taxon>Centaurea</taxon>
    </lineage>
</organism>
<feature type="domain" description="MULE transposase" evidence="3">
    <location>
        <begin position="615"/>
        <end position="698"/>
    </location>
</feature>
<dbReference type="Proteomes" id="UP001172457">
    <property type="component" value="Chromosome 3"/>
</dbReference>
<dbReference type="PANTHER" id="PTHR31973">
    <property type="entry name" value="POLYPROTEIN, PUTATIVE-RELATED"/>
    <property type="match status" value="1"/>
</dbReference>
<keyword evidence="5" id="KW-1185">Reference proteome</keyword>
<dbReference type="InterPro" id="IPR019557">
    <property type="entry name" value="AminoTfrase-like_pln_mobile"/>
</dbReference>
<feature type="compositionally biased region" description="Acidic residues" evidence="1">
    <location>
        <begin position="258"/>
        <end position="271"/>
    </location>
</feature>
<proteinExistence type="predicted"/>
<dbReference type="InterPro" id="IPR018289">
    <property type="entry name" value="MULE_transposase_dom"/>
</dbReference>
<feature type="region of interest" description="Disordered" evidence="1">
    <location>
        <begin position="258"/>
        <end position="290"/>
    </location>
</feature>
<dbReference type="AlphaFoldDB" id="A0AA38TC11"/>
<dbReference type="Pfam" id="PF10551">
    <property type="entry name" value="MULE"/>
    <property type="match status" value="1"/>
</dbReference>
<feature type="domain" description="Aminotransferase-like plant mobile" evidence="2">
    <location>
        <begin position="153"/>
        <end position="228"/>
    </location>
</feature>
<comment type="caution">
    <text evidence="4">The sequence shown here is derived from an EMBL/GenBank/DDBJ whole genome shotgun (WGS) entry which is preliminary data.</text>
</comment>
<dbReference type="PANTHER" id="PTHR31973:SF195">
    <property type="entry name" value="MUDR FAMILY TRANSPOSASE"/>
    <property type="match status" value="1"/>
</dbReference>
<evidence type="ECO:0000256" key="1">
    <source>
        <dbReference type="SAM" id="MobiDB-lite"/>
    </source>
</evidence>
<name>A0AA38TC11_9ASTR</name>
<evidence type="ECO:0000313" key="4">
    <source>
        <dbReference type="EMBL" id="KAJ9558179.1"/>
    </source>
</evidence>